<keyword evidence="3" id="KW-1185">Reference proteome</keyword>
<dbReference type="Proteomes" id="UP000581769">
    <property type="component" value="Unassembled WGS sequence"/>
</dbReference>
<evidence type="ECO:0008006" key="4">
    <source>
        <dbReference type="Google" id="ProtNLM"/>
    </source>
</evidence>
<reference evidence="2 3" key="1">
    <citation type="submission" date="2020-08" db="EMBL/GenBank/DDBJ databases">
        <title>Sequencing the genomes of 1000 actinobacteria strains.</title>
        <authorList>
            <person name="Klenk H.-P."/>
        </authorList>
    </citation>
    <scope>NUCLEOTIDE SEQUENCE [LARGE SCALE GENOMIC DNA]</scope>
    <source>
        <strain evidence="2 3">DSM 45859</strain>
    </source>
</reference>
<name>A0A840J6I1_9PSEU</name>
<accession>A0A840J6I1</accession>
<gene>
    <name evidence="2" type="ORF">BJY18_006499</name>
</gene>
<evidence type="ECO:0000313" key="2">
    <source>
        <dbReference type="EMBL" id="MBB4689014.1"/>
    </source>
</evidence>
<comment type="caution">
    <text evidence="2">The sequence shown here is derived from an EMBL/GenBank/DDBJ whole genome shotgun (WGS) entry which is preliminary data.</text>
</comment>
<feature type="region of interest" description="Disordered" evidence="1">
    <location>
        <begin position="1"/>
        <end position="29"/>
    </location>
</feature>
<dbReference type="AlphaFoldDB" id="A0A840J6I1"/>
<protein>
    <recommendedName>
        <fullName evidence="4">Coenzyme PQQ synthesis protein D (PqqD)</fullName>
    </recommendedName>
</protein>
<organism evidence="2 3">
    <name type="scientific">Amycolatopsis jiangsuensis</name>
    <dbReference type="NCBI Taxonomy" id="1181879"/>
    <lineage>
        <taxon>Bacteria</taxon>
        <taxon>Bacillati</taxon>
        <taxon>Actinomycetota</taxon>
        <taxon>Actinomycetes</taxon>
        <taxon>Pseudonocardiales</taxon>
        <taxon>Pseudonocardiaceae</taxon>
        <taxon>Amycolatopsis</taxon>
    </lineage>
</organism>
<dbReference type="RefSeq" id="WP_246459032.1">
    <property type="nucleotide sequence ID" value="NZ_JACHMG010000001.1"/>
</dbReference>
<evidence type="ECO:0000313" key="3">
    <source>
        <dbReference type="Proteomes" id="UP000581769"/>
    </source>
</evidence>
<proteinExistence type="predicted"/>
<sequence>MPGSGADPMVHPATVGETGDTKDEEPLPRRSVMMAITTAPGVTQRMLANGHLELTCRDTSRHIECEPVAAAMWIALKQHNGDIDRAAEVLSALWETDPEDTRYDLIALAGSLCSLGMAQED</sequence>
<dbReference type="EMBL" id="JACHMG010000001">
    <property type="protein sequence ID" value="MBB4689014.1"/>
    <property type="molecule type" value="Genomic_DNA"/>
</dbReference>
<evidence type="ECO:0000256" key="1">
    <source>
        <dbReference type="SAM" id="MobiDB-lite"/>
    </source>
</evidence>
<feature type="compositionally biased region" description="Basic and acidic residues" evidence="1">
    <location>
        <begin position="19"/>
        <end position="28"/>
    </location>
</feature>